<keyword evidence="5" id="KW-0418">Kinase</keyword>
<evidence type="ECO:0000256" key="2">
    <source>
        <dbReference type="ARBA" id="ARBA00012438"/>
    </source>
</evidence>
<dbReference type="Pfam" id="PF00072">
    <property type="entry name" value="Response_reg"/>
    <property type="match status" value="1"/>
</dbReference>
<dbReference type="PROSITE" id="PS50110">
    <property type="entry name" value="RESPONSE_REGULATORY"/>
    <property type="match status" value="1"/>
</dbReference>
<feature type="domain" description="Histidine kinase" evidence="11">
    <location>
        <begin position="396"/>
        <end position="617"/>
    </location>
</feature>
<comment type="catalytic activity">
    <reaction evidence="1">
        <text>ATP + protein L-histidine = ADP + protein N-phospho-L-histidine.</text>
        <dbReference type="EC" id="2.7.13.3"/>
    </reaction>
</comment>
<keyword evidence="10" id="KW-1133">Transmembrane helix</keyword>
<dbReference type="InterPro" id="IPR001789">
    <property type="entry name" value="Sig_transdc_resp-reg_receiver"/>
</dbReference>
<name>A0A918P564_9NEIS</name>
<keyword evidence="4" id="KW-0808">Transferase</keyword>
<feature type="domain" description="Response regulatory" evidence="12">
    <location>
        <begin position="643"/>
        <end position="762"/>
    </location>
</feature>
<dbReference type="RefSeq" id="WP_189534931.1">
    <property type="nucleotide sequence ID" value="NZ_BMYX01000015.1"/>
</dbReference>
<reference evidence="13" key="2">
    <citation type="submission" date="2020-09" db="EMBL/GenBank/DDBJ databases">
        <authorList>
            <person name="Sun Q."/>
            <person name="Kim S."/>
        </authorList>
    </citation>
    <scope>NUCLEOTIDE SEQUENCE</scope>
    <source>
        <strain evidence="13">KCTC 32182</strain>
    </source>
</reference>
<dbReference type="EC" id="2.7.13.3" evidence="2"/>
<feature type="modified residue" description="4-aspartylphosphate" evidence="9">
    <location>
        <position position="695"/>
    </location>
</feature>
<dbReference type="Gene3D" id="3.40.50.2300">
    <property type="match status" value="1"/>
</dbReference>
<sequence length="912" mass="101226">MTTDPRLPREHFRPYRTAFLLIRIGGLAVLSLVLVLGLALIWTSFNFAITAKHRQVISEFNAGRELMEARAARLSIYQGRLSQWDLDTPSLPLTPGTEILFDDNHPYQALVLGSLSRHDMAAGQLFLPMHSKWLSGDKATANRVFTLLYLSHETWQNEHPFTHSYLVEEDGEFIGVVPEQPDMSVLTRTLALRGTFRKMADNGQSWTILSLKGCDHCEDIARVTRITLPNHKNAYLVSTMSFAMLDRLLLTRGFYAITEGTRLLYSTPEFNRELLPASLPDLLPEEATLIHRTGRILVAQRFSSLPWLMYYTPTAKAQNGLEWDVVVAHLIAAGLLGALVVFLAVKSSRTIIAPVEHGLSSLRNFQRDLALKNSELTQAHKDIVQAMSARSLFLAAMSHDIRTPLNGVVAMLDLLACDPLTERQRHALSIMRDSSDQLLYLIDEILDFTRIQSGKVTFERKPVYLAKLFDSHAQTARARLAKGQAPVAFEFANDIPADLVVMIDAHRLGQVLGNLLSNAIKFTHRGHIRLECRCDSKNPCEVTVTVADTGIGMTEEQRERIFQPFEQADASLTRQYGGAGLGLAICKGLTEQRGGTLEVNSVYGEGSVFTLTFLCAKARDGELPDNKPAAPEAIIRLDHWDGFVLAIEDHPINRAVLDELFQELGMRVTIVESAEAALAWLDEHSDTPPSLILTDISLPGMDGHAFAARVRNTPQWHDIPIMALSAHAFASDIERARLQGFDHYLTKPVTLNKLSDALRDLLGLMSETSRASGAVDSAPSPGTLIDLDGFRRVFGTGERFAAALNQFLDCDARDMLELTEAVRLEDRQRIVRLAHQMAGAAVYVDAGYTDRLQELEEIGGQAEAEELNTCLEGIVRYGQKVREACRKAMEDATTAEAVAEPRFATRSDTQGK</sequence>
<accession>A0A918P564</accession>
<dbReference type="Gene3D" id="1.10.287.130">
    <property type="match status" value="1"/>
</dbReference>
<reference evidence="13" key="1">
    <citation type="journal article" date="2014" name="Int. J. Syst. Evol. Microbiol.">
        <title>Complete genome sequence of Corynebacterium casei LMG S-19264T (=DSM 44701T), isolated from a smear-ripened cheese.</title>
        <authorList>
            <consortium name="US DOE Joint Genome Institute (JGI-PGF)"/>
            <person name="Walter F."/>
            <person name="Albersmeier A."/>
            <person name="Kalinowski J."/>
            <person name="Ruckert C."/>
        </authorList>
    </citation>
    <scope>NUCLEOTIDE SEQUENCE</scope>
    <source>
        <strain evidence="13">KCTC 32182</strain>
    </source>
</reference>
<evidence type="ECO:0000259" key="12">
    <source>
        <dbReference type="PROSITE" id="PS50110"/>
    </source>
</evidence>
<dbReference type="SUPFAM" id="SSF55874">
    <property type="entry name" value="ATPase domain of HSP90 chaperone/DNA topoisomerase II/histidine kinase"/>
    <property type="match status" value="1"/>
</dbReference>
<keyword evidence="10" id="KW-0812">Transmembrane</keyword>
<dbReference type="InterPro" id="IPR003661">
    <property type="entry name" value="HisK_dim/P_dom"/>
</dbReference>
<evidence type="ECO:0000256" key="9">
    <source>
        <dbReference type="PROSITE-ProRule" id="PRU00169"/>
    </source>
</evidence>
<dbReference type="SUPFAM" id="SSF52172">
    <property type="entry name" value="CheY-like"/>
    <property type="match status" value="1"/>
</dbReference>
<dbReference type="SMART" id="SM00387">
    <property type="entry name" value="HATPase_c"/>
    <property type="match status" value="1"/>
</dbReference>
<protein>
    <recommendedName>
        <fullName evidence="8">Virulence sensor protein BvgS</fullName>
        <ecNumber evidence="2">2.7.13.3</ecNumber>
    </recommendedName>
</protein>
<dbReference type="InterPro" id="IPR004358">
    <property type="entry name" value="Sig_transdc_His_kin-like_C"/>
</dbReference>
<keyword evidence="10" id="KW-0472">Membrane</keyword>
<dbReference type="CDD" id="cd16922">
    <property type="entry name" value="HATPase_EvgS-ArcB-TorS-like"/>
    <property type="match status" value="1"/>
</dbReference>
<keyword evidence="14" id="KW-1185">Reference proteome</keyword>
<organism evidence="13 14">
    <name type="scientific">Paludibacterium paludis</name>
    <dbReference type="NCBI Taxonomy" id="1225769"/>
    <lineage>
        <taxon>Bacteria</taxon>
        <taxon>Pseudomonadati</taxon>
        <taxon>Pseudomonadota</taxon>
        <taxon>Betaproteobacteria</taxon>
        <taxon>Neisseriales</taxon>
        <taxon>Chromobacteriaceae</taxon>
        <taxon>Paludibacterium</taxon>
    </lineage>
</organism>
<dbReference type="AlphaFoldDB" id="A0A918P564"/>
<gene>
    <name evidence="13" type="ORF">GCM10011289_25630</name>
</gene>
<dbReference type="Pfam" id="PF02518">
    <property type="entry name" value="HATPase_c"/>
    <property type="match status" value="1"/>
</dbReference>
<dbReference type="SUPFAM" id="SSF47226">
    <property type="entry name" value="Histidine-containing phosphotransfer domain, HPT domain"/>
    <property type="match status" value="1"/>
</dbReference>
<feature type="transmembrane region" description="Helical" evidence="10">
    <location>
        <begin position="20"/>
        <end position="45"/>
    </location>
</feature>
<evidence type="ECO:0000256" key="8">
    <source>
        <dbReference type="ARBA" id="ARBA00070152"/>
    </source>
</evidence>
<evidence type="ECO:0000256" key="7">
    <source>
        <dbReference type="ARBA" id="ARBA00058004"/>
    </source>
</evidence>
<evidence type="ECO:0000256" key="10">
    <source>
        <dbReference type="SAM" id="Phobius"/>
    </source>
</evidence>
<dbReference type="Gene3D" id="3.30.565.10">
    <property type="entry name" value="Histidine kinase-like ATPase, C-terminal domain"/>
    <property type="match status" value="1"/>
</dbReference>
<dbReference type="GO" id="GO:0009927">
    <property type="term" value="F:histidine phosphotransfer kinase activity"/>
    <property type="evidence" value="ECO:0007669"/>
    <property type="project" value="TreeGrafter"/>
</dbReference>
<dbReference type="SMART" id="SM00388">
    <property type="entry name" value="HisKA"/>
    <property type="match status" value="1"/>
</dbReference>
<evidence type="ECO:0000256" key="1">
    <source>
        <dbReference type="ARBA" id="ARBA00000085"/>
    </source>
</evidence>
<dbReference type="PANTHER" id="PTHR43047">
    <property type="entry name" value="TWO-COMPONENT HISTIDINE PROTEIN KINASE"/>
    <property type="match status" value="1"/>
</dbReference>
<dbReference type="GO" id="GO:0005886">
    <property type="term" value="C:plasma membrane"/>
    <property type="evidence" value="ECO:0007669"/>
    <property type="project" value="TreeGrafter"/>
</dbReference>
<dbReference type="SUPFAM" id="SSF47384">
    <property type="entry name" value="Homodimeric domain of signal transducing histidine kinase"/>
    <property type="match status" value="1"/>
</dbReference>
<dbReference type="Proteomes" id="UP000645257">
    <property type="component" value="Unassembled WGS sequence"/>
</dbReference>
<evidence type="ECO:0000256" key="3">
    <source>
        <dbReference type="ARBA" id="ARBA00022553"/>
    </source>
</evidence>
<dbReference type="InterPro" id="IPR036890">
    <property type="entry name" value="HATPase_C_sf"/>
</dbReference>
<dbReference type="SMART" id="SM00448">
    <property type="entry name" value="REC"/>
    <property type="match status" value="1"/>
</dbReference>
<dbReference type="EMBL" id="BMYX01000015">
    <property type="protein sequence ID" value="GGY20861.1"/>
    <property type="molecule type" value="Genomic_DNA"/>
</dbReference>
<proteinExistence type="predicted"/>
<keyword evidence="6" id="KW-0902">Two-component regulatory system</keyword>
<dbReference type="Pfam" id="PF00512">
    <property type="entry name" value="HisKA"/>
    <property type="match status" value="1"/>
</dbReference>
<dbReference type="PRINTS" id="PR00344">
    <property type="entry name" value="BCTRLSENSOR"/>
</dbReference>
<dbReference type="GO" id="GO:0000155">
    <property type="term" value="F:phosphorelay sensor kinase activity"/>
    <property type="evidence" value="ECO:0007669"/>
    <property type="project" value="InterPro"/>
</dbReference>
<dbReference type="InterPro" id="IPR036641">
    <property type="entry name" value="HPT_dom_sf"/>
</dbReference>
<comment type="function">
    <text evidence="7">Member of the two-component regulatory system BvgS/BvgA. Phosphorylates BvgA via a four-step phosphorelay in response to environmental signals.</text>
</comment>
<evidence type="ECO:0000256" key="4">
    <source>
        <dbReference type="ARBA" id="ARBA00022679"/>
    </source>
</evidence>
<dbReference type="InterPro" id="IPR003594">
    <property type="entry name" value="HATPase_dom"/>
</dbReference>
<dbReference type="PROSITE" id="PS50109">
    <property type="entry name" value="HIS_KIN"/>
    <property type="match status" value="1"/>
</dbReference>
<comment type="caution">
    <text evidence="13">The sequence shown here is derived from an EMBL/GenBank/DDBJ whole genome shotgun (WGS) entry which is preliminary data.</text>
</comment>
<evidence type="ECO:0000313" key="13">
    <source>
        <dbReference type="EMBL" id="GGY20861.1"/>
    </source>
</evidence>
<dbReference type="InterPro" id="IPR005467">
    <property type="entry name" value="His_kinase_dom"/>
</dbReference>
<dbReference type="InterPro" id="IPR036097">
    <property type="entry name" value="HisK_dim/P_sf"/>
</dbReference>
<evidence type="ECO:0000256" key="5">
    <source>
        <dbReference type="ARBA" id="ARBA00022777"/>
    </source>
</evidence>
<dbReference type="CDD" id="cd00082">
    <property type="entry name" value="HisKA"/>
    <property type="match status" value="1"/>
</dbReference>
<evidence type="ECO:0000259" key="11">
    <source>
        <dbReference type="PROSITE" id="PS50109"/>
    </source>
</evidence>
<dbReference type="InterPro" id="IPR011006">
    <property type="entry name" value="CheY-like_superfamily"/>
</dbReference>
<dbReference type="FunFam" id="3.30.565.10:FF:000010">
    <property type="entry name" value="Sensor histidine kinase RcsC"/>
    <property type="match status" value="1"/>
</dbReference>
<keyword evidence="3 9" id="KW-0597">Phosphoprotein</keyword>
<evidence type="ECO:0000313" key="14">
    <source>
        <dbReference type="Proteomes" id="UP000645257"/>
    </source>
</evidence>
<dbReference type="PANTHER" id="PTHR43047:SF66">
    <property type="entry name" value="HISKA"/>
    <property type="match status" value="1"/>
</dbReference>
<evidence type="ECO:0000256" key="6">
    <source>
        <dbReference type="ARBA" id="ARBA00023012"/>
    </source>
</evidence>
<dbReference type="CDD" id="cd17546">
    <property type="entry name" value="REC_hyHK_CKI1_RcsC-like"/>
    <property type="match status" value="1"/>
</dbReference>